<dbReference type="InterPro" id="IPR037185">
    <property type="entry name" value="EmrE-like"/>
</dbReference>
<evidence type="ECO:0000313" key="4">
    <source>
        <dbReference type="Proteomes" id="UP001139353"/>
    </source>
</evidence>
<keyword evidence="1" id="KW-0812">Transmembrane</keyword>
<feature type="transmembrane region" description="Helical" evidence="1">
    <location>
        <begin position="42"/>
        <end position="63"/>
    </location>
</feature>
<evidence type="ECO:0000313" key="3">
    <source>
        <dbReference type="EMBL" id="MCK9686430.1"/>
    </source>
</evidence>
<feature type="transmembrane region" description="Helical" evidence="1">
    <location>
        <begin position="225"/>
        <end position="246"/>
    </location>
</feature>
<dbReference type="SUPFAM" id="SSF103481">
    <property type="entry name" value="Multidrug resistance efflux transporter EmrE"/>
    <property type="match status" value="2"/>
</dbReference>
<dbReference type="Proteomes" id="UP001139353">
    <property type="component" value="Unassembled WGS sequence"/>
</dbReference>
<dbReference type="PANTHER" id="PTHR22911">
    <property type="entry name" value="ACYL-MALONYL CONDENSING ENZYME-RELATED"/>
    <property type="match status" value="1"/>
</dbReference>
<dbReference type="GO" id="GO:0016020">
    <property type="term" value="C:membrane"/>
    <property type="evidence" value="ECO:0007669"/>
    <property type="project" value="InterPro"/>
</dbReference>
<comment type="caution">
    <text evidence="3">The sequence shown here is derived from an EMBL/GenBank/DDBJ whole genome shotgun (WGS) entry which is preliminary data.</text>
</comment>
<keyword evidence="4" id="KW-1185">Reference proteome</keyword>
<feature type="domain" description="EamA" evidence="2">
    <location>
        <begin position="200"/>
        <end position="298"/>
    </location>
</feature>
<dbReference type="AlphaFoldDB" id="A0A9X1YJ94"/>
<reference evidence="3" key="1">
    <citation type="submission" date="2021-11" db="EMBL/GenBank/DDBJ databases">
        <title>BS-T2-15 a new species belonging to the Comamonadaceae family isolated from the soil of a French oak forest.</title>
        <authorList>
            <person name="Mieszkin S."/>
            <person name="Alain K."/>
        </authorList>
    </citation>
    <scope>NUCLEOTIDE SEQUENCE</scope>
    <source>
        <strain evidence="3">BS-T2-15</strain>
    </source>
</reference>
<feature type="transmembrane region" description="Helical" evidence="1">
    <location>
        <begin position="12"/>
        <end position="30"/>
    </location>
</feature>
<dbReference type="PANTHER" id="PTHR22911:SF135">
    <property type="entry name" value="BLR4310 PROTEIN"/>
    <property type="match status" value="1"/>
</dbReference>
<dbReference type="RefSeq" id="WP_275682454.1">
    <property type="nucleotide sequence ID" value="NZ_JAJLJH010000002.1"/>
</dbReference>
<proteinExistence type="predicted"/>
<evidence type="ECO:0000259" key="2">
    <source>
        <dbReference type="Pfam" id="PF00892"/>
    </source>
</evidence>
<protein>
    <submittedName>
        <fullName evidence="3">DMT family transporter</fullName>
    </submittedName>
</protein>
<dbReference type="InterPro" id="IPR000620">
    <property type="entry name" value="EamA_dom"/>
</dbReference>
<sequence>MNETSSLSHARAAFGMVVVTLMWSTAGVVSRSLQTAESFEVTFFRSLFNLAGLGLALTWMRGWGLWVDLFRSPRVVWISGLCWSVMFTAFMVALTMTRVANVLVTMSISPLLTAVFARVFLHHRQPARTWVAIAVAGAGIAWMFGRSMQAADARSLAGMAVALAVPLSSAANYTVLQHAGRARPAADDSTTTPAEQPDLFSAVLIGAALSALVTLPLAWPFKSNAHDLGLLLGLGVFQLAIPCLLLVRVARALPAPEVALLGLLEVIFGVLWAWIGAGEAPGSSALVGGAIVVGALVFNELLSLRGRQAMQVS</sequence>
<feature type="domain" description="EamA" evidence="2">
    <location>
        <begin position="12"/>
        <end position="144"/>
    </location>
</feature>
<evidence type="ECO:0000256" key="1">
    <source>
        <dbReference type="SAM" id="Phobius"/>
    </source>
</evidence>
<dbReference type="Pfam" id="PF00892">
    <property type="entry name" value="EamA"/>
    <property type="match status" value="2"/>
</dbReference>
<organism evidence="3 4">
    <name type="scientific">Scleromatobacter humisilvae</name>
    <dbReference type="NCBI Taxonomy" id="2897159"/>
    <lineage>
        <taxon>Bacteria</taxon>
        <taxon>Pseudomonadati</taxon>
        <taxon>Pseudomonadota</taxon>
        <taxon>Betaproteobacteria</taxon>
        <taxon>Burkholderiales</taxon>
        <taxon>Sphaerotilaceae</taxon>
        <taxon>Scleromatobacter</taxon>
    </lineage>
</organism>
<feature type="transmembrane region" description="Helical" evidence="1">
    <location>
        <begin position="127"/>
        <end position="144"/>
    </location>
</feature>
<gene>
    <name evidence="3" type="ORF">LPC04_12000</name>
</gene>
<name>A0A9X1YJ94_9BURK</name>
<feature type="transmembrane region" description="Helical" evidence="1">
    <location>
        <begin position="258"/>
        <end position="277"/>
    </location>
</feature>
<feature type="transmembrane region" description="Helical" evidence="1">
    <location>
        <begin position="197"/>
        <end position="219"/>
    </location>
</feature>
<accession>A0A9X1YJ94</accession>
<keyword evidence="1" id="KW-1133">Transmembrane helix</keyword>
<feature type="transmembrane region" description="Helical" evidence="1">
    <location>
        <begin position="75"/>
        <end position="96"/>
    </location>
</feature>
<feature type="transmembrane region" description="Helical" evidence="1">
    <location>
        <begin position="283"/>
        <end position="302"/>
    </location>
</feature>
<feature type="transmembrane region" description="Helical" evidence="1">
    <location>
        <begin position="102"/>
        <end position="120"/>
    </location>
</feature>
<keyword evidence="1" id="KW-0472">Membrane</keyword>
<dbReference type="EMBL" id="JAJLJH010000002">
    <property type="protein sequence ID" value="MCK9686430.1"/>
    <property type="molecule type" value="Genomic_DNA"/>
</dbReference>